<dbReference type="SUPFAM" id="SSF46689">
    <property type="entry name" value="Homeodomain-like"/>
    <property type="match status" value="1"/>
</dbReference>
<dbReference type="AlphaFoldDB" id="A0A1T5J4F6"/>
<dbReference type="InterPro" id="IPR050109">
    <property type="entry name" value="HTH-type_TetR-like_transc_reg"/>
</dbReference>
<dbReference type="PROSITE" id="PS50977">
    <property type="entry name" value="HTH_TETR_2"/>
    <property type="match status" value="1"/>
</dbReference>
<dbReference type="OrthoDB" id="9806334at2"/>
<dbReference type="STRING" id="123320.SAMN06309945_1212"/>
<dbReference type="InterPro" id="IPR041479">
    <property type="entry name" value="TetR_CgmR_C"/>
</dbReference>
<keyword evidence="2 4" id="KW-0238">DNA-binding</keyword>
<feature type="DNA-binding region" description="H-T-H motif" evidence="4">
    <location>
        <begin position="28"/>
        <end position="47"/>
    </location>
</feature>
<feature type="domain" description="HTH tetR-type" evidence="5">
    <location>
        <begin position="5"/>
        <end position="65"/>
    </location>
</feature>
<dbReference type="GO" id="GO:0000976">
    <property type="term" value="F:transcription cis-regulatory region binding"/>
    <property type="evidence" value="ECO:0007669"/>
    <property type="project" value="TreeGrafter"/>
</dbReference>
<name>A0A1T5J4F6_9MICO</name>
<evidence type="ECO:0000256" key="2">
    <source>
        <dbReference type="ARBA" id="ARBA00023125"/>
    </source>
</evidence>
<dbReference type="Gene3D" id="1.10.357.10">
    <property type="entry name" value="Tetracycline Repressor, domain 2"/>
    <property type="match status" value="1"/>
</dbReference>
<evidence type="ECO:0000256" key="3">
    <source>
        <dbReference type="ARBA" id="ARBA00023163"/>
    </source>
</evidence>
<evidence type="ECO:0000256" key="1">
    <source>
        <dbReference type="ARBA" id="ARBA00023015"/>
    </source>
</evidence>
<protein>
    <submittedName>
        <fullName evidence="6">Transcriptional regulator, TetR family</fullName>
    </submittedName>
</protein>
<dbReference type="EMBL" id="FUZP01000001">
    <property type="protein sequence ID" value="SKC46319.1"/>
    <property type="molecule type" value="Genomic_DNA"/>
</dbReference>
<gene>
    <name evidence="6" type="ORF">SAMN06309945_1212</name>
</gene>
<accession>A0A1T5J4F6</accession>
<evidence type="ECO:0000313" key="7">
    <source>
        <dbReference type="Proteomes" id="UP000190857"/>
    </source>
</evidence>
<reference evidence="6 7" key="1">
    <citation type="submission" date="2017-02" db="EMBL/GenBank/DDBJ databases">
        <authorList>
            <person name="Peterson S.W."/>
        </authorList>
    </citation>
    <scope>NUCLEOTIDE SEQUENCE [LARGE SCALE GENOMIC DNA]</scope>
    <source>
        <strain evidence="6 7">VKM Ac-2059</strain>
    </source>
</reference>
<dbReference type="Proteomes" id="UP000190857">
    <property type="component" value="Unassembled WGS sequence"/>
</dbReference>
<organism evidence="6 7">
    <name type="scientific">Okibacterium fritillariae</name>
    <dbReference type="NCBI Taxonomy" id="123320"/>
    <lineage>
        <taxon>Bacteria</taxon>
        <taxon>Bacillati</taxon>
        <taxon>Actinomycetota</taxon>
        <taxon>Actinomycetes</taxon>
        <taxon>Micrococcales</taxon>
        <taxon>Microbacteriaceae</taxon>
        <taxon>Okibacterium</taxon>
    </lineage>
</organism>
<proteinExistence type="predicted"/>
<evidence type="ECO:0000259" key="5">
    <source>
        <dbReference type="PROSITE" id="PS50977"/>
    </source>
</evidence>
<dbReference type="InterPro" id="IPR009057">
    <property type="entry name" value="Homeodomain-like_sf"/>
</dbReference>
<dbReference type="PANTHER" id="PTHR30055">
    <property type="entry name" value="HTH-TYPE TRANSCRIPTIONAL REGULATOR RUTR"/>
    <property type="match status" value="1"/>
</dbReference>
<sequence length="180" mass="19553">MSKPAGTRERLLDAYEELLIEHGERGATLDAVAHRADVSKGGLLYHFGSKDALTQGLVERLQRLTDHDVETMRQAPGGPVDYLIRTSINTNSPLDGAITAVARLAQTSAPRVSEALAEMRQKWLDLILETVPDAATARAIVLISDGLYYNSALLGVGFDSGEVTQADLDDLVRVVRRLTD</sequence>
<dbReference type="PANTHER" id="PTHR30055:SF234">
    <property type="entry name" value="HTH-TYPE TRANSCRIPTIONAL REGULATOR BETI"/>
    <property type="match status" value="1"/>
</dbReference>
<dbReference type="GO" id="GO:0003700">
    <property type="term" value="F:DNA-binding transcription factor activity"/>
    <property type="evidence" value="ECO:0007669"/>
    <property type="project" value="TreeGrafter"/>
</dbReference>
<dbReference type="RefSeq" id="WP_143785343.1">
    <property type="nucleotide sequence ID" value="NZ_FUZP01000001.1"/>
</dbReference>
<dbReference type="Pfam" id="PF17937">
    <property type="entry name" value="TetR_C_28"/>
    <property type="match status" value="1"/>
</dbReference>
<keyword evidence="1" id="KW-0805">Transcription regulation</keyword>
<dbReference type="Pfam" id="PF00440">
    <property type="entry name" value="TetR_N"/>
    <property type="match status" value="1"/>
</dbReference>
<dbReference type="InterPro" id="IPR001647">
    <property type="entry name" value="HTH_TetR"/>
</dbReference>
<evidence type="ECO:0000256" key="4">
    <source>
        <dbReference type="PROSITE-ProRule" id="PRU00335"/>
    </source>
</evidence>
<evidence type="ECO:0000313" key="6">
    <source>
        <dbReference type="EMBL" id="SKC46319.1"/>
    </source>
</evidence>
<dbReference type="PRINTS" id="PR00455">
    <property type="entry name" value="HTHTETR"/>
</dbReference>
<keyword evidence="3" id="KW-0804">Transcription</keyword>
<keyword evidence="7" id="KW-1185">Reference proteome</keyword>